<feature type="compositionally biased region" description="Polar residues" evidence="1">
    <location>
        <begin position="24"/>
        <end position="58"/>
    </location>
</feature>
<organism evidence="2 3">
    <name type="scientific">Adineta steineri</name>
    <dbReference type="NCBI Taxonomy" id="433720"/>
    <lineage>
        <taxon>Eukaryota</taxon>
        <taxon>Metazoa</taxon>
        <taxon>Spiralia</taxon>
        <taxon>Gnathifera</taxon>
        <taxon>Rotifera</taxon>
        <taxon>Eurotatoria</taxon>
        <taxon>Bdelloidea</taxon>
        <taxon>Adinetida</taxon>
        <taxon>Adinetidae</taxon>
        <taxon>Adineta</taxon>
    </lineage>
</organism>
<comment type="caution">
    <text evidence="2">The sequence shown here is derived from an EMBL/GenBank/DDBJ whole genome shotgun (WGS) entry which is preliminary data.</text>
</comment>
<proteinExistence type="predicted"/>
<feature type="non-terminal residue" evidence="2">
    <location>
        <position position="1"/>
    </location>
</feature>
<evidence type="ECO:0000313" key="2">
    <source>
        <dbReference type="EMBL" id="CAF4332818.1"/>
    </source>
</evidence>
<gene>
    <name evidence="2" type="ORF">OKA104_LOCUS47860</name>
</gene>
<feature type="compositionally biased region" description="Basic and acidic residues" evidence="1">
    <location>
        <begin position="60"/>
        <end position="73"/>
    </location>
</feature>
<dbReference type="AlphaFoldDB" id="A0A820JXL1"/>
<feature type="compositionally biased region" description="Basic and acidic residues" evidence="1">
    <location>
        <begin position="1"/>
        <end position="23"/>
    </location>
</feature>
<reference evidence="2" key="1">
    <citation type="submission" date="2021-02" db="EMBL/GenBank/DDBJ databases">
        <authorList>
            <person name="Nowell W R."/>
        </authorList>
    </citation>
    <scope>NUCLEOTIDE SEQUENCE</scope>
</reference>
<feature type="region of interest" description="Disordered" evidence="1">
    <location>
        <begin position="1"/>
        <end position="79"/>
    </location>
</feature>
<name>A0A820JXL1_9BILA</name>
<dbReference type="Proteomes" id="UP000663881">
    <property type="component" value="Unassembled WGS sequence"/>
</dbReference>
<feature type="non-terminal residue" evidence="2">
    <location>
        <position position="131"/>
    </location>
</feature>
<evidence type="ECO:0000313" key="3">
    <source>
        <dbReference type="Proteomes" id="UP000663881"/>
    </source>
</evidence>
<sequence>ATSDIEPRSRSSDPKPQERERPRSVSSQTTFDPINARLSKSNENLSQTTSQKTPTFIEQQRAERISKSEDRHSLTSAPIPLNDLQIQRFNLLKDKFERQQPIDTVFDTRRYPFKVFLQHPYPLVNIDVHLL</sequence>
<accession>A0A820JXL1</accession>
<evidence type="ECO:0000256" key="1">
    <source>
        <dbReference type="SAM" id="MobiDB-lite"/>
    </source>
</evidence>
<dbReference type="EMBL" id="CAJOAY010019721">
    <property type="protein sequence ID" value="CAF4332818.1"/>
    <property type="molecule type" value="Genomic_DNA"/>
</dbReference>
<protein>
    <submittedName>
        <fullName evidence="2">Uncharacterized protein</fullName>
    </submittedName>
</protein>